<comment type="caution">
    <text evidence="3">The sequence shown here is derived from an EMBL/GenBank/DDBJ whole genome shotgun (WGS) entry which is preliminary data.</text>
</comment>
<keyword evidence="2" id="KW-1133">Transmembrane helix</keyword>
<feature type="region of interest" description="Disordered" evidence="1">
    <location>
        <begin position="42"/>
        <end position="71"/>
    </location>
</feature>
<dbReference type="Proteomes" id="UP000473525">
    <property type="component" value="Unassembled WGS sequence"/>
</dbReference>
<dbReference type="EMBL" id="WSEK01000004">
    <property type="protein sequence ID" value="MVQ48386.1"/>
    <property type="molecule type" value="Genomic_DNA"/>
</dbReference>
<dbReference type="AlphaFoldDB" id="A0A6L6XP84"/>
<evidence type="ECO:0000313" key="4">
    <source>
        <dbReference type="Proteomes" id="UP000473525"/>
    </source>
</evidence>
<sequence>METPTTTEEGPMIWVALGVLAVVLGLCAWADRSRRRRGLIGGINPRGAPAMDTEAWTANGGIGAGDGGGGT</sequence>
<feature type="compositionally biased region" description="Gly residues" evidence="1">
    <location>
        <begin position="60"/>
        <end position="71"/>
    </location>
</feature>
<evidence type="ECO:0000256" key="1">
    <source>
        <dbReference type="SAM" id="MobiDB-lite"/>
    </source>
</evidence>
<keyword evidence="4" id="KW-1185">Reference proteome</keyword>
<proteinExistence type="predicted"/>
<dbReference type="RefSeq" id="WP_157340550.1">
    <property type="nucleotide sequence ID" value="NZ_WSEK01000004.1"/>
</dbReference>
<evidence type="ECO:0000313" key="3">
    <source>
        <dbReference type="EMBL" id="MVQ48386.1"/>
    </source>
</evidence>
<keyword evidence="2" id="KW-0812">Transmembrane</keyword>
<evidence type="ECO:0000256" key="2">
    <source>
        <dbReference type="SAM" id="Phobius"/>
    </source>
</evidence>
<name>A0A6L6XP84_9ACTN</name>
<feature type="transmembrane region" description="Helical" evidence="2">
    <location>
        <begin position="12"/>
        <end position="30"/>
    </location>
</feature>
<protein>
    <submittedName>
        <fullName evidence="3">Uncharacterized protein</fullName>
    </submittedName>
</protein>
<organism evidence="3 4">
    <name type="scientific">Nocardioides agri</name>
    <dbReference type="NCBI Taxonomy" id="2682843"/>
    <lineage>
        <taxon>Bacteria</taxon>
        <taxon>Bacillati</taxon>
        <taxon>Actinomycetota</taxon>
        <taxon>Actinomycetes</taxon>
        <taxon>Propionibacteriales</taxon>
        <taxon>Nocardioidaceae</taxon>
        <taxon>Nocardioides</taxon>
    </lineage>
</organism>
<reference evidence="3 4" key="1">
    <citation type="submission" date="2019-12" db="EMBL/GenBank/DDBJ databases">
        <authorList>
            <person name="Huq M.A."/>
        </authorList>
    </citation>
    <scope>NUCLEOTIDE SEQUENCE [LARGE SCALE GENOMIC DNA]</scope>
    <source>
        <strain evidence="3 4">MAH-18</strain>
    </source>
</reference>
<gene>
    <name evidence="3" type="ORF">GON03_04285</name>
</gene>
<keyword evidence="2" id="KW-0472">Membrane</keyword>
<accession>A0A6L6XP84</accession>